<evidence type="ECO:0000313" key="3">
    <source>
        <dbReference type="EMBL" id="MFD1370949.1"/>
    </source>
</evidence>
<proteinExistence type="predicted"/>
<dbReference type="EMBL" id="JBHTMK010000049">
    <property type="protein sequence ID" value="MFD1370949.1"/>
    <property type="molecule type" value="Genomic_DNA"/>
</dbReference>
<dbReference type="RefSeq" id="WP_317789086.1">
    <property type="nucleotide sequence ID" value="NZ_AP028461.1"/>
</dbReference>
<feature type="signal peptide" evidence="2">
    <location>
        <begin position="1"/>
        <end position="29"/>
    </location>
</feature>
<protein>
    <recommendedName>
        <fullName evidence="5">LPXTG-motif cell wall anchor domain-containing protein</fullName>
    </recommendedName>
</protein>
<keyword evidence="2" id="KW-0732">Signal</keyword>
<evidence type="ECO:0000256" key="1">
    <source>
        <dbReference type="SAM" id="Phobius"/>
    </source>
</evidence>
<sequence>MTMLLRTRFALAGAASALVVGGLALPAQAADGLGDFAYVGILSPETVTVINGQSKTVKFDLYNLGTSAVEDVRLTFGSAAKPISADLGFTAPAGCVANVCDIGDLKAGQRRSVRFTLKPTAAGAADPARTIALATSIGGKASDETSITVVRTDKGGVDLEVDDIADLKLKPGASADVPVAIRNSGNKDVTALGLLVFAPLGVTPALDYSNCERDAEIGGFVCVFNDTLAAGGVFTLPQNSPLRVTVPKGTAGPFDYPVLVAAVGLTDKYVFDFAKRTAGAAGTELKLESVAGLSAKEPEAVEDLNEDDNFTEFAVSVPKTVADGAAVGGVFKGAVGDRSTVKVGVHNLGPTATIPLSLQSVQYAHVKLPTGVTLTKADERCLPGRSVDDIDEIDDSGFDLSKVTDLVCIVLESVPDDGRYLFGLTAEIVEADAYNAGSVQLNGSVQDDKKANDKAALTVELTAGGGGGGLPITGAPAGLIAGGGVALLAAGLIAFRLARRRRIVTVVD</sequence>
<keyword evidence="1" id="KW-0472">Membrane</keyword>
<evidence type="ECO:0008006" key="5">
    <source>
        <dbReference type="Google" id="ProtNLM"/>
    </source>
</evidence>
<reference evidence="4" key="1">
    <citation type="journal article" date="2019" name="Int. J. Syst. Evol. Microbiol.">
        <title>The Global Catalogue of Microorganisms (GCM) 10K type strain sequencing project: providing services to taxonomists for standard genome sequencing and annotation.</title>
        <authorList>
            <consortium name="The Broad Institute Genomics Platform"/>
            <consortium name="The Broad Institute Genome Sequencing Center for Infectious Disease"/>
            <person name="Wu L."/>
            <person name="Ma J."/>
        </authorList>
    </citation>
    <scope>NUCLEOTIDE SEQUENCE [LARGE SCALE GENOMIC DNA]</scope>
    <source>
        <strain evidence="4">CCM 7526</strain>
    </source>
</reference>
<dbReference type="Proteomes" id="UP001597183">
    <property type="component" value="Unassembled WGS sequence"/>
</dbReference>
<feature type="transmembrane region" description="Helical" evidence="1">
    <location>
        <begin position="477"/>
        <end position="495"/>
    </location>
</feature>
<comment type="caution">
    <text evidence="3">The sequence shown here is derived from an EMBL/GenBank/DDBJ whole genome shotgun (WGS) entry which is preliminary data.</text>
</comment>
<name>A0ABW4AKF3_9ACTN</name>
<keyword evidence="1" id="KW-0812">Transmembrane</keyword>
<gene>
    <name evidence="3" type="ORF">ACFQ5G_36890</name>
</gene>
<feature type="chain" id="PRO_5046912243" description="LPXTG-motif cell wall anchor domain-containing protein" evidence="2">
    <location>
        <begin position="30"/>
        <end position="508"/>
    </location>
</feature>
<evidence type="ECO:0000256" key="2">
    <source>
        <dbReference type="SAM" id="SignalP"/>
    </source>
</evidence>
<keyword evidence="1" id="KW-1133">Transmembrane helix</keyword>
<organism evidence="3 4">
    <name type="scientific">Actinoplanes sichuanensis</name>
    <dbReference type="NCBI Taxonomy" id="512349"/>
    <lineage>
        <taxon>Bacteria</taxon>
        <taxon>Bacillati</taxon>
        <taxon>Actinomycetota</taxon>
        <taxon>Actinomycetes</taxon>
        <taxon>Micromonosporales</taxon>
        <taxon>Micromonosporaceae</taxon>
        <taxon>Actinoplanes</taxon>
    </lineage>
</organism>
<keyword evidence="4" id="KW-1185">Reference proteome</keyword>
<accession>A0ABW4AKF3</accession>
<evidence type="ECO:0000313" key="4">
    <source>
        <dbReference type="Proteomes" id="UP001597183"/>
    </source>
</evidence>